<accession>A0AAE3M595</accession>
<dbReference type="InterPro" id="IPR007197">
    <property type="entry name" value="rSAM"/>
</dbReference>
<evidence type="ECO:0000259" key="7">
    <source>
        <dbReference type="PROSITE" id="PS51918"/>
    </source>
</evidence>
<dbReference type="Proteomes" id="UP001209229">
    <property type="component" value="Unassembled WGS sequence"/>
</dbReference>
<gene>
    <name evidence="8" type="primary">amrS</name>
    <name evidence="8" type="ORF">OM075_13020</name>
</gene>
<dbReference type="InterPro" id="IPR027596">
    <property type="entry name" value="AmmeMemoSam_rS"/>
</dbReference>
<proteinExistence type="predicted"/>
<feature type="domain" description="Radical SAM core" evidence="7">
    <location>
        <begin position="74"/>
        <end position="288"/>
    </location>
</feature>
<keyword evidence="3 6" id="KW-0479">Metal-binding</keyword>
<comment type="cofactor">
    <cofactor evidence="6">
        <name>[4Fe-4S] cluster</name>
        <dbReference type="ChEBI" id="CHEBI:49883"/>
    </cofactor>
    <text evidence="6">Binds 1 [4Fe-4S] cluster. The cluster is coordinated with 3 cysteines and an exchangeable S-adenosyl-L-methionine.</text>
</comment>
<dbReference type="SFLD" id="SFLDG01101">
    <property type="entry name" value="Uncharacterised_Radical_SAM_Su"/>
    <property type="match status" value="1"/>
</dbReference>
<dbReference type="InterPro" id="IPR058240">
    <property type="entry name" value="rSAM_sf"/>
</dbReference>
<organism evidence="8 9">
    <name type="scientific">Plebeiibacterium sediminum</name>
    <dbReference type="NCBI Taxonomy" id="2992112"/>
    <lineage>
        <taxon>Bacteria</taxon>
        <taxon>Pseudomonadati</taxon>
        <taxon>Bacteroidota</taxon>
        <taxon>Bacteroidia</taxon>
        <taxon>Marinilabiliales</taxon>
        <taxon>Marinilabiliaceae</taxon>
        <taxon>Plebeiibacterium</taxon>
    </lineage>
</organism>
<dbReference type="GO" id="GO:0046872">
    <property type="term" value="F:metal ion binding"/>
    <property type="evidence" value="ECO:0007669"/>
    <property type="project" value="UniProtKB-KW"/>
</dbReference>
<dbReference type="AlphaFoldDB" id="A0AAE3M595"/>
<dbReference type="InterPro" id="IPR034457">
    <property type="entry name" value="Organic_radical-activating"/>
</dbReference>
<dbReference type="PROSITE" id="PS51918">
    <property type="entry name" value="RADICAL_SAM"/>
    <property type="match status" value="1"/>
</dbReference>
<comment type="caution">
    <text evidence="8">The sequence shown here is derived from an EMBL/GenBank/DDBJ whole genome shotgun (WGS) entry which is preliminary data.</text>
</comment>
<dbReference type="PANTHER" id="PTHR30352:SF5">
    <property type="entry name" value="PYRUVATE FORMATE-LYASE 1-ACTIVATING ENZYME"/>
    <property type="match status" value="1"/>
</dbReference>
<dbReference type="SUPFAM" id="SSF102114">
    <property type="entry name" value="Radical SAM enzymes"/>
    <property type="match status" value="1"/>
</dbReference>
<name>A0AAE3M595_9BACT</name>
<dbReference type="CDD" id="cd01335">
    <property type="entry name" value="Radical_SAM"/>
    <property type="match status" value="1"/>
</dbReference>
<evidence type="ECO:0000256" key="3">
    <source>
        <dbReference type="ARBA" id="ARBA00022723"/>
    </source>
</evidence>
<dbReference type="GO" id="GO:0003824">
    <property type="term" value="F:catalytic activity"/>
    <property type="evidence" value="ECO:0007669"/>
    <property type="project" value="InterPro"/>
</dbReference>
<evidence type="ECO:0000256" key="4">
    <source>
        <dbReference type="ARBA" id="ARBA00023004"/>
    </source>
</evidence>
<feature type="binding site" evidence="6">
    <location>
        <position position="89"/>
    </location>
    <ligand>
        <name>[4Fe-4S] cluster</name>
        <dbReference type="ChEBI" id="CHEBI:49883"/>
        <note>4Fe-4S-S-AdoMet</note>
    </ligand>
</feature>
<dbReference type="InterPro" id="IPR016431">
    <property type="entry name" value="Pyrv-formate_lyase-activ_prd"/>
</dbReference>
<feature type="binding site" evidence="6">
    <location>
        <position position="96"/>
    </location>
    <ligand>
        <name>[4Fe-4S] cluster</name>
        <dbReference type="ChEBI" id="CHEBI:49883"/>
        <note>4Fe-4S-S-AdoMet</note>
    </ligand>
</feature>
<keyword evidence="5 6" id="KW-0411">Iron-sulfur</keyword>
<dbReference type="SFLD" id="SFLDS00029">
    <property type="entry name" value="Radical_SAM"/>
    <property type="match status" value="1"/>
</dbReference>
<dbReference type="InterPro" id="IPR013785">
    <property type="entry name" value="Aldolase_TIM"/>
</dbReference>
<dbReference type="RefSeq" id="WP_301190959.1">
    <property type="nucleotide sequence ID" value="NZ_JAPDPJ010000029.1"/>
</dbReference>
<dbReference type="GO" id="GO:0051539">
    <property type="term" value="F:4 iron, 4 sulfur cluster binding"/>
    <property type="evidence" value="ECO:0007669"/>
    <property type="project" value="UniProtKB-KW"/>
</dbReference>
<feature type="binding site" evidence="6">
    <location>
        <position position="93"/>
    </location>
    <ligand>
        <name>[4Fe-4S] cluster</name>
        <dbReference type="ChEBI" id="CHEBI:49883"/>
        <note>4Fe-4S-S-AdoMet</note>
    </ligand>
</feature>
<keyword evidence="4 6" id="KW-0408">Iron</keyword>
<dbReference type="NCBIfam" id="TIGR04337">
    <property type="entry name" value="AmmeMemoSam_rS"/>
    <property type="match status" value="1"/>
</dbReference>
<sequence>MNLTNHNDEYIASYWNVQGDAVKCLLCPHACILKEGEIGICRTRQHIQKKMVSIVYGYPCAVHIDPVEKKPLYHFYPSSQTLSLSTTGCNLRCLNCQNYTISQQNFNKKEYKYISPDDIVDMALVNDCHSISYTYTDPIVYYEYANDIALIAQQKGLKNIIVSAGYINKKPLREWCKYIDAANIDLKCFSDEKYLKLSKIHLKTVLNTLKVLLEENVYLEITNLIIPEYTDDLKEIKQMCEWLVDNGFSQVPLHFSKFYGTYKLKHLSATSLSTLESAYAIAKESGLNYVYLGNVQNHKTENTFCPVCNHLLIERSGYYARVLHINDGKCSYCNTQIYGEFK</sequence>
<reference evidence="8" key="1">
    <citation type="submission" date="2022-10" db="EMBL/GenBank/DDBJ databases">
        <authorList>
            <person name="Yu W.X."/>
        </authorList>
    </citation>
    <scope>NUCLEOTIDE SEQUENCE</scope>
    <source>
        <strain evidence="8">AAT</strain>
    </source>
</reference>
<protein>
    <submittedName>
        <fullName evidence="8">AmmeMemoRadiSam system radical SAM enzyme</fullName>
    </submittedName>
</protein>
<evidence type="ECO:0000313" key="8">
    <source>
        <dbReference type="EMBL" id="MCW3787394.1"/>
    </source>
</evidence>
<keyword evidence="1" id="KW-0004">4Fe-4S</keyword>
<keyword evidence="2 6" id="KW-0949">S-adenosyl-L-methionine</keyword>
<evidence type="ECO:0000256" key="2">
    <source>
        <dbReference type="ARBA" id="ARBA00022691"/>
    </source>
</evidence>
<keyword evidence="9" id="KW-1185">Reference proteome</keyword>
<evidence type="ECO:0000256" key="5">
    <source>
        <dbReference type="ARBA" id="ARBA00023014"/>
    </source>
</evidence>
<dbReference type="Pfam" id="PF04055">
    <property type="entry name" value="Radical_SAM"/>
    <property type="match status" value="1"/>
</dbReference>
<dbReference type="EMBL" id="JAPDPJ010000029">
    <property type="protein sequence ID" value="MCW3787394.1"/>
    <property type="molecule type" value="Genomic_DNA"/>
</dbReference>
<evidence type="ECO:0000256" key="1">
    <source>
        <dbReference type="ARBA" id="ARBA00022485"/>
    </source>
</evidence>
<dbReference type="Gene3D" id="3.20.20.70">
    <property type="entry name" value="Aldolase class I"/>
    <property type="match status" value="1"/>
</dbReference>
<dbReference type="PIRSF" id="PIRSF004869">
    <property type="entry name" value="PflX_prd"/>
    <property type="match status" value="1"/>
</dbReference>
<dbReference type="PANTHER" id="PTHR30352">
    <property type="entry name" value="PYRUVATE FORMATE-LYASE-ACTIVATING ENZYME"/>
    <property type="match status" value="1"/>
</dbReference>
<evidence type="ECO:0000313" key="9">
    <source>
        <dbReference type="Proteomes" id="UP001209229"/>
    </source>
</evidence>
<evidence type="ECO:0000256" key="6">
    <source>
        <dbReference type="PIRSR" id="PIRSR004869-50"/>
    </source>
</evidence>